<accession>A0ABS0QSP4</accession>
<reference evidence="2 3" key="1">
    <citation type="submission" date="2020-12" db="EMBL/GenBank/DDBJ databases">
        <title>Genomic analysis of Staphylococcus felis from a cat with skin infection.</title>
        <authorList>
            <person name="Aslantas O."/>
            <person name="Keskin O."/>
            <person name="Buyukaltay K."/>
            <person name="Gullu Yucetepe A."/>
        </authorList>
    </citation>
    <scope>NUCLEOTIDE SEQUENCE [LARGE SCALE GENOMIC DNA]</scope>
    <source>
        <strain evidence="2 3">HARRANVET</strain>
    </source>
</reference>
<dbReference type="Proteomes" id="UP000597038">
    <property type="component" value="Unassembled WGS sequence"/>
</dbReference>
<evidence type="ECO:0000313" key="3">
    <source>
        <dbReference type="Proteomes" id="UP000597038"/>
    </source>
</evidence>
<organism evidence="2 3">
    <name type="scientific">Staphylococcus felis</name>
    <dbReference type="NCBI Taxonomy" id="46127"/>
    <lineage>
        <taxon>Bacteria</taxon>
        <taxon>Bacillati</taxon>
        <taxon>Bacillota</taxon>
        <taxon>Bacilli</taxon>
        <taxon>Bacillales</taxon>
        <taxon>Staphylococcaceae</taxon>
        <taxon>Staphylococcus</taxon>
    </lineage>
</organism>
<dbReference type="PANTHER" id="PTHR43237:SF4">
    <property type="entry name" value="NADP-DEPENDENT MALIC ENZYME"/>
    <property type="match status" value="1"/>
</dbReference>
<dbReference type="Gene3D" id="3.40.50.720">
    <property type="entry name" value="NAD(P)-binding Rossmann-like Domain"/>
    <property type="match status" value="1"/>
</dbReference>
<evidence type="ECO:0000313" key="2">
    <source>
        <dbReference type="EMBL" id="MBH9582223.1"/>
    </source>
</evidence>
<evidence type="ECO:0000256" key="1">
    <source>
        <dbReference type="ARBA" id="ARBA00023002"/>
    </source>
</evidence>
<name>A0ABS0QSP4_9STAP</name>
<proteinExistence type="predicted"/>
<keyword evidence="1" id="KW-0560">Oxidoreductase</keyword>
<feature type="non-terminal residue" evidence="2">
    <location>
        <position position="1"/>
    </location>
</feature>
<gene>
    <name evidence="2" type="ORF">I9026_12880</name>
</gene>
<protein>
    <submittedName>
        <fullName evidence="2">NAD-dependent malic enzyme</fullName>
    </submittedName>
</protein>
<comment type="caution">
    <text evidence="2">The sequence shown here is derived from an EMBL/GenBank/DDBJ whole genome shotgun (WGS) entry which is preliminary data.</text>
</comment>
<keyword evidence="3" id="KW-1185">Reference proteome</keyword>
<dbReference type="InterPro" id="IPR051674">
    <property type="entry name" value="Malate_Decarboxylase"/>
</dbReference>
<sequence>ASVIDIVKLLYSYVVRNMIMCYSKGAFFEGRSYGMNKTKETVAKWTNKDKVEGKHVDVVQESDVFIVVSVANALTEDMV</sequence>
<feature type="non-terminal residue" evidence="2">
    <location>
        <position position="79"/>
    </location>
</feature>
<dbReference type="EMBL" id="JAEDAQ010000205">
    <property type="protein sequence ID" value="MBH9582223.1"/>
    <property type="molecule type" value="Genomic_DNA"/>
</dbReference>
<dbReference type="PANTHER" id="PTHR43237">
    <property type="entry name" value="NADP-DEPENDENT MALIC ENZYME"/>
    <property type="match status" value="1"/>
</dbReference>